<dbReference type="Proteomes" id="UP000321412">
    <property type="component" value="Unassembled WGS sequence"/>
</dbReference>
<feature type="transmembrane region" description="Helical" evidence="1">
    <location>
        <begin position="68"/>
        <end position="86"/>
    </location>
</feature>
<dbReference type="AlphaFoldDB" id="A0A5C6X4F3"/>
<evidence type="ECO:0000256" key="1">
    <source>
        <dbReference type="SAM" id="Phobius"/>
    </source>
</evidence>
<reference evidence="2 3" key="1">
    <citation type="submission" date="2019-08" db="EMBL/GenBank/DDBJ databases">
        <title>Bradymonadales sp. TMQ4.</title>
        <authorList>
            <person name="Liang Q."/>
        </authorList>
    </citation>
    <scope>NUCLEOTIDE SEQUENCE [LARGE SCALE GENOMIC DNA]</scope>
    <source>
        <strain evidence="2 3">TMQ4</strain>
    </source>
</reference>
<keyword evidence="3" id="KW-1185">Reference proteome</keyword>
<feature type="transmembrane region" description="Helical" evidence="1">
    <location>
        <begin position="16"/>
        <end position="36"/>
    </location>
</feature>
<evidence type="ECO:0000313" key="3">
    <source>
        <dbReference type="Proteomes" id="UP000321412"/>
    </source>
</evidence>
<protein>
    <submittedName>
        <fullName evidence="2">Uncharacterized protein</fullName>
    </submittedName>
</protein>
<comment type="caution">
    <text evidence="2">The sequence shown here is derived from an EMBL/GenBank/DDBJ whole genome shotgun (WGS) entry which is preliminary data.</text>
</comment>
<organism evidence="2 3">
    <name type="scientific">Lujinxingia vulgaris</name>
    <dbReference type="NCBI Taxonomy" id="2600176"/>
    <lineage>
        <taxon>Bacteria</taxon>
        <taxon>Deltaproteobacteria</taxon>
        <taxon>Bradymonadales</taxon>
        <taxon>Lujinxingiaceae</taxon>
        <taxon>Lujinxingia</taxon>
    </lineage>
</organism>
<name>A0A5C6X4F3_9DELT</name>
<evidence type="ECO:0000313" key="2">
    <source>
        <dbReference type="EMBL" id="TXD36616.1"/>
    </source>
</evidence>
<sequence length="154" mass="16426">MMIVAEVVSGFTWTPLTFYAAAALAQLVVILLSFRFTQLNPDYNTFASALVVVVPVNVLAYLTRDFGVTGVLIVGATLFGLLVGIARGDVFRTGVAWMLCLATYWGMASYIVPQADGLSLEQIGGMPKVLVQGGLEAEPFTESDVDNLSKGKGE</sequence>
<dbReference type="RefSeq" id="WP_146981744.1">
    <property type="nucleotide sequence ID" value="NZ_VOSM01000005.1"/>
</dbReference>
<dbReference type="OrthoDB" id="5510976at2"/>
<feature type="transmembrane region" description="Helical" evidence="1">
    <location>
        <begin position="93"/>
        <end position="112"/>
    </location>
</feature>
<feature type="transmembrane region" description="Helical" evidence="1">
    <location>
        <begin position="43"/>
        <end position="62"/>
    </location>
</feature>
<proteinExistence type="predicted"/>
<keyword evidence="1" id="KW-1133">Transmembrane helix</keyword>
<keyword evidence="1" id="KW-0472">Membrane</keyword>
<accession>A0A5C6X4F3</accession>
<dbReference type="EMBL" id="VOSM01000005">
    <property type="protein sequence ID" value="TXD36616.1"/>
    <property type="molecule type" value="Genomic_DNA"/>
</dbReference>
<keyword evidence="1" id="KW-0812">Transmembrane</keyword>
<gene>
    <name evidence="2" type="ORF">FRC98_12325</name>
</gene>